<evidence type="ECO:0000313" key="2">
    <source>
        <dbReference type="Proteomes" id="UP000438699"/>
    </source>
</evidence>
<keyword evidence="2" id="KW-1185">Reference proteome</keyword>
<evidence type="ECO:0000313" key="1">
    <source>
        <dbReference type="EMBL" id="KAB1443677.1"/>
    </source>
</evidence>
<dbReference type="EMBL" id="WAIE01000001">
    <property type="protein sequence ID" value="KAB1443677.1"/>
    <property type="molecule type" value="Genomic_DNA"/>
</dbReference>
<accession>A0A6N6NAD6</accession>
<reference evidence="1 2" key="1">
    <citation type="journal article" date="2017" name="Int. J. Syst. Evol. Microbiol.">
        <title>Desulfovibrio senegalensis sp. nov., a mesophilic sulfate reducer isolated from marine sediment.</title>
        <authorList>
            <person name="Thioye A."/>
            <person name="Gam Z.B.A."/>
            <person name="Mbengue M."/>
            <person name="Cayol J.L."/>
            <person name="Joseph-Bartoli M."/>
            <person name="Toure-Kane C."/>
            <person name="Labat M."/>
        </authorList>
    </citation>
    <scope>NUCLEOTIDE SEQUENCE [LARGE SCALE GENOMIC DNA]</scope>
    <source>
        <strain evidence="1 2">DSM 101509</strain>
    </source>
</reference>
<sequence length="73" mass="8003">MKSLNITCPYCSNAETMEWDGLYKPVYVHCGYCGKKYIAEPAANGVNCLKPEEADCCSDPDCRELEMGAGAED</sequence>
<comment type="caution">
    <text evidence="1">The sequence shown here is derived from an EMBL/GenBank/DDBJ whole genome shotgun (WGS) entry which is preliminary data.</text>
</comment>
<name>A0A6N6NAD6_9BACT</name>
<dbReference type="Proteomes" id="UP000438699">
    <property type="component" value="Unassembled WGS sequence"/>
</dbReference>
<gene>
    <name evidence="1" type="ORF">F8A88_05410</name>
</gene>
<protein>
    <submittedName>
        <fullName evidence="1">Uncharacterized protein</fullName>
    </submittedName>
</protein>
<proteinExistence type="predicted"/>
<dbReference type="OrthoDB" id="5422360at2"/>
<dbReference type="RefSeq" id="WP_151150050.1">
    <property type="nucleotide sequence ID" value="NZ_WAIE01000001.1"/>
</dbReference>
<dbReference type="AlphaFoldDB" id="A0A6N6NAD6"/>
<organism evidence="1 2">
    <name type="scientific">Pseudodesulfovibrio senegalensis</name>
    <dbReference type="NCBI Taxonomy" id="1721087"/>
    <lineage>
        <taxon>Bacteria</taxon>
        <taxon>Pseudomonadati</taxon>
        <taxon>Thermodesulfobacteriota</taxon>
        <taxon>Desulfovibrionia</taxon>
        <taxon>Desulfovibrionales</taxon>
        <taxon>Desulfovibrionaceae</taxon>
    </lineage>
</organism>